<proteinExistence type="predicted"/>
<comment type="caution">
    <text evidence="1">The sequence shown here is derived from an EMBL/GenBank/DDBJ whole genome shotgun (WGS) entry which is preliminary data.</text>
</comment>
<dbReference type="Proteomes" id="UP001496627">
    <property type="component" value="Unassembled WGS sequence"/>
</dbReference>
<dbReference type="InterPro" id="IPR027417">
    <property type="entry name" value="P-loop_NTPase"/>
</dbReference>
<dbReference type="SUPFAM" id="SSF52540">
    <property type="entry name" value="P-loop containing nucleoside triphosphate hydrolases"/>
    <property type="match status" value="1"/>
</dbReference>
<keyword evidence="2" id="KW-1185">Reference proteome</keyword>
<protein>
    <submittedName>
        <fullName evidence="1">Sulfotransferase family 2 domain-containing protein</fullName>
    </submittedName>
</protein>
<name>A0ABV0M6V3_9HYPH</name>
<dbReference type="EMBL" id="JBEAAL010000012">
    <property type="protein sequence ID" value="MEQ1406684.1"/>
    <property type="molecule type" value="Genomic_DNA"/>
</dbReference>
<evidence type="ECO:0000313" key="1">
    <source>
        <dbReference type="EMBL" id="MEQ1406684.1"/>
    </source>
</evidence>
<evidence type="ECO:0000313" key="2">
    <source>
        <dbReference type="Proteomes" id="UP001496627"/>
    </source>
</evidence>
<reference evidence="1 2" key="1">
    <citation type="submission" date="2024-05" db="EMBL/GenBank/DDBJ databases">
        <title>Neorhizobium sp. Rsf11, a plant growth promoting and heavy metal resistant PAH-degrader.</title>
        <authorList>
            <person name="Golubev S.N."/>
            <person name="Muratova A.Y."/>
            <person name="Markelova M.I."/>
        </authorList>
    </citation>
    <scope>NUCLEOTIDE SEQUENCE [LARGE SCALE GENOMIC DNA]</scope>
    <source>
        <strain evidence="1 2">Rsf11</strain>
    </source>
</reference>
<gene>
    <name evidence="1" type="ORF">ABK249_17270</name>
</gene>
<dbReference type="RefSeq" id="WP_037145778.1">
    <property type="nucleotide sequence ID" value="NZ_JBEAAL010000012.1"/>
</dbReference>
<accession>A0ABV0M6V3</accession>
<dbReference type="Gene3D" id="3.40.50.300">
    <property type="entry name" value="P-loop containing nucleotide triphosphate hydrolases"/>
    <property type="match status" value="1"/>
</dbReference>
<sequence>MIHIHTPKCGGSFVNSAFGERFKQCPTLRWSEAKGHKTFLEYRDIFEKRGDSLTKYVLFTVIRNPWDWHLSWFNYVSKDAGGRNSGMLLEHEQIKDLSFSGYIKWLEDMDQPRSLHDYARRQVSDWIIDENGKIAVHEVLRQERLEEDLRSLKEKYGLRITVPYGQRINSSRSERGYRWSYSDEDAEIIARRHQRDIALFGYRFE</sequence>
<organism evidence="1 2">
    <name type="scientific">Neorhizobium phenanthreniclasticum</name>
    <dbReference type="NCBI Taxonomy" id="3157917"/>
    <lineage>
        <taxon>Bacteria</taxon>
        <taxon>Pseudomonadati</taxon>
        <taxon>Pseudomonadota</taxon>
        <taxon>Alphaproteobacteria</taxon>
        <taxon>Hyphomicrobiales</taxon>
        <taxon>Rhizobiaceae</taxon>
        <taxon>Rhizobium/Agrobacterium group</taxon>
        <taxon>Neorhizobium</taxon>
    </lineage>
</organism>